<sequence>MVVDFRLRGPKRREEKTIKKALSAYDSLDFLENNVILIRDGELKEVFGLARELDEFLQRFPGLNLRHAGIKLGEVGRRFRFSIEGTFFLAKKESKRVYLSEKGEMLFLYGRDVFASSVIGITEDTGENDIVMVCNENGDILGIGKSRFDWHRMMEMKEKDPDRVVVENLLDRGEYLRKEKLYNAY</sequence>
<dbReference type="STRING" id="693661.Arcve_1452"/>
<dbReference type="KEGG" id="ave:Arcve_1452"/>
<dbReference type="RefSeq" id="WP_013684116.1">
    <property type="nucleotide sequence ID" value="NC_015320.1"/>
</dbReference>
<name>F2KNX8_ARCVS</name>
<dbReference type="HOGENOM" id="CLU_114385_0_0_2"/>
<dbReference type="PROSITE" id="PS50890">
    <property type="entry name" value="PUA"/>
    <property type="match status" value="1"/>
</dbReference>
<dbReference type="Pfam" id="PF03657">
    <property type="entry name" value="UPF0113"/>
    <property type="match status" value="1"/>
</dbReference>
<protein>
    <recommendedName>
        <fullName evidence="1">PUA domain-containing protein</fullName>
    </recommendedName>
</protein>
<evidence type="ECO:0000259" key="1">
    <source>
        <dbReference type="SMART" id="SM00359"/>
    </source>
</evidence>
<dbReference type="InterPro" id="IPR040598">
    <property type="entry name" value="NIP7_N"/>
</dbReference>
<accession>F2KNX8</accession>
<dbReference type="EMBL" id="CP002588">
    <property type="protein sequence ID" value="AEA47455.1"/>
    <property type="molecule type" value="Genomic_DNA"/>
</dbReference>
<keyword evidence="3" id="KW-1185">Reference proteome</keyword>
<dbReference type="Gene3D" id="2.30.130.10">
    <property type="entry name" value="PUA domain"/>
    <property type="match status" value="1"/>
</dbReference>
<evidence type="ECO:0000313" key="3">
    <source>
        <dbReference type="Proteomes" id="UP000008136"/>
    </source>
</evidence>
<dbReference type="eggNOG" id="arCOG00993">
    <property type="taxonomic scope" value="Archaea"/>
</dbReference>
<dbReference type="InterPro" id="IPR005155">
    <property type="entry name" value="UPF0113_PUA"/>
</dbReference>
<dbReference type="Proteomes" id="UP000008136">
    <property type="component" value="Chromosome"/>
</dbReference>
<dbReference type="InterPro" id="IPR036974">
    <property type="entry name" value="PUA_sf"/>
</dbReference>
<reference evidence="2 3" key="1">
    <citation type="submission" date="2011-03" db="EMBL/GenBank/DDBJ databases">
        <title>The complete genome of Archaeoglobus veneficus SNP6.</title>
        <authorList>
            <consortium name="US DOE Joint Genome Institute (JGI-PGF)"/>
            <person name="Lucas S."/>
            <person name="Copeland A."/>
            <person name="Lapidus A."/>
            <person name="Bruce D."/>
            <person name="Goodwin L."/>
            <person name="Pitluck S."/>
            <person name="Kyrpides N."/>
            <person name="Mavromatis K."/>
            <person name="Pagani I."/>
            <person name="Ivanova N."/>
            <person name="Mikhailova N."/>
            <person name="Lu M."/>
            <person name="Detter J.C."/>
            <person name="Tapia R."/>
            <person name="Han C."/>
            <person name="Land M."/>
            <person name="Hauser L."/>
            <person name="Markowitz V."/>
            <person name="Cheng J.-F."/>
            <person name="Hugenholtz P."/>
            <person name="Woyke T."/>
            <person name="Wu D."/>
            <person name="Spring S."/>
            <person name="Brambilla E."/>
            <person name="Klenk H.-P."/>
            <person name="Eisen J.A."/>
        </authorList>
    </citation>
    <scope>NUCLEOTIDE SEQUENCE [LARGE SCALE GENOMIC DNA]</scope>
    <source>
        <strain>SNP6</strain>
    </source>
</reference>
<organism evidence="2 3">
    <name type="scientific">Archaeoglobus veneficus (strain DSM 11195 / SNP6)</name>
    <dbReference type="NCBI Taxonomy" id="693661"/>
    <lineage>
        <taxon>Archaea</taxon>
        <taxon>Methanobacteriati</taxon>
        <taxon>Methanobacteriota</taxon>
        <taxon>Archaeoglobi</taxon>
        <taxon>Archaeoglobales</taxon>
        <taxon>Archaeoglobaceae</taxon>
        <taxon>Archaeoglobus</taxon>
    </lineage>
</organism>
<dbReference type="OrthoDB" id="11794at2157"/>
<dbReference type="CDD" id="cd21151">
    <property type="entry name" value="PUA_Nip7-like"/>
    <property type="match status" value="1"/>
</dbReference>
<dbReference type="SMART" id="SM00359">
    <property type="entry name" value="PUA"/>
    <property type="match status" value="1"/>
</dbReference>
<proteinExistence type="predicted"/>
<dbReference type="AlphaFoldDB" id="F2KNX8"/>
<feature type="domain" description="PUA" evidence="1">
    <location>
        <begin position="95"/>
        <end position="173"/>
    </location>
</feature>
<dbReference type="SUPFAM" id="SSF88697">
    <property type="entry name" value="PUA domain-like"/>
    <property type="match status" value="1"/>
</dbReference>
<gene>
    <name evidence="2" type="ordered locus">Arcve_1452</name>
</gene>
<dbReference type="InterPro" id="IPR002478">
    <property type="entry name" value="PUA"/>
</dbReference>
<dbReference type="GO" id="GO:0003723">
    <property type="term" value="F:RNA binding"/>
    <property type="evidence" value="ECO:0007669"/>
    <property type="project" value="InterPro"/>
</dbReference>
<dbReference type="GeneID" id="10394576"/>
<evidence type="ECO:0000313" key="2">
    <source>
        <dbReference type="EMBL" id="AEA47455.1"/>
    </source>
</evidence>
<dbReference type="InterPro" id="IPR015947">
    <property type="entry name" value="PUA-like_sf"/>
</dbReference>
<dbReference type="Pfam" id="PF17833">
    <property type="entry name" value="pre-PUA_NIP7"/>
    <property type="match status" value="1"/>
</dbReference>